<dbReference type="GO" id="GO:0005524">
    <property type="term" value="F:ATP binding"/>
    <property type="evidence" value="ECO:0007669"/>
    <property type="project" value="UniProtKB-KW"/>
</dbReference>
<dbReference type="InterPro" id="IPR003594">
    <property type="entry name" value="HATPase_dom"/>
</dbReference>
<gene>
    <name evidence="9" type="ORF">O4H49_00955</name>
</gene>
<evidence type="ECO:0000256" key="3">
    <source>
        <dbReference type="ARBA" id="ARBA00022553"/>
    </source>
</evidence>
<dbReference type="InterPro" id="IPR003661">
    <property type="entry name" value="HisK_dim/P_dom"/>
</dbReference>
<comment type="catalytic activity">
    <reaction evidence="1">
        <text>ATP + protein L-histidine = ADP + protein N-phospho-L-histidine.</text>
        <dbReference type="EC" id="2.7.13.3"/>
    </reaction>
</comment>
<feature type="domain" description="Histidine kinase" evidence="8">
    <location>
        <begin position="382"/>
        <end position="603"/>
    </location>
</feature>
<dbReference type="PANTHER" id="PTHR43711:SF26">
    <property type="entry name" value="SENSOR HISTIDINE KINASE RCSC"/>
    <property type="match status" value="1"/>
</dbReference>
<dbReference type="Proteomes" id="UP001069802">
    <property type="component" value="Unassembled WGS sequence"/>
</dbReference>
<evidence type="ECO:0000256" key="2">
    <source>
        <dbReference type="ARBA" id="ARBA00012438"/>
    </source>
</evidence>
<dbReference type="CDD" id="cd16922">
    <property type="entry name" value="HATPase_EvgS-ArcB-TorS-like"/>
    <property type="match status" value="1"/>
</dbReference>
<proteinExistence type="predicted"/>
<feature type="transmembrane region" description="Helical" evidence="7">
    <location>
        <begin position="149"/>
        <end position="171"/>
    </location>
</feature>
<organism evidence="9 10">
    <name type="scientific">Kiloniella laminariae</name>
    <dbReference type="NCBI Taxonomy" id="454162"/>
    <lineage>
        <taxon>Bacteria</taxon>
        <taxon>Pseudomonadati</taxon>
        <taxon>Pseudomonadota</taxon>
        <taxon>Alphaproteobacteria</taxon>
        <taxon>Rhodospirillales</taxon>
        <taxon>Kiloniellaceae</taxon>
        <taxon>Kiloniella</taxon>
    </lineage>
</organism>
<keyword evidence="3" id="KW-0597">Phosphoprotein</keyword>
<dbReference type="InterPro" id="IPR004358">
    <property type="entry name" value="Sig_transdc_His_kin-like_C"/>
</dbReference>
<dbReference type="InterPro" id="IPR005467">
    <property type="entry name" value="His_kinase_dom"/>
</dbReference>
<reference evidence="9" key="1">
    <citation type="submission" date="2022-12" db="EMBL/GenBank/DDBJ databases">
        <title>Bacterial isolates from different developmental stages of Nematostella vectensis.</title>
        <authorList>
            <person name="Fraune S."/>
        </authorList>
    </citation>
    <scope>NUCLEOTIDE SEQUENCE</scope>
    <source>
        <strain evidence="9">G21630-S1</strain>
    </source>
</reference>
<dbReference type="PANTHER" id="PTHR43711">
    <property type="entry name" value="TWO-COMPONENT HISTIDINE KINASE"/>
    <property type="match status" value="1"/>
</dbReference>
<dbReference type="Gene3D" id="3.30.565.10">
    <property type="entry name" value="Histidine kinase-like ATPase, C-terminal domain"/>
    <property type="match status" value="1"/>
</dbReference>
<comment type="caution">
    <text evidence="9">The sequence shown here is derived from an EMBL/GenBank/DDBJ whole genome shotgun (WGS) entry which is preliminary data.</text>
</comment>
<dbReference type="RefSeq" id="WP_269421533.1">
    <property type="nucleotide sequence ID" value="NZ_JAPWGY010000001.1"/>
</dbReference>
<protein>
    <recommendedName>
        <fullName evidence="2">histidine kinase</fullName>
        <ecNumber evidence="2">2.7.13.3</ecNumber>
    </recommendedName>
</protein>
<evidence type="ECO:0000256" key="4">
    <source>
        <dbReference type="ARBA" id="ARBA00022679"/>
    </source>
</evidence>
<dbReference type="SUPFAM" id="SSF55874">
    <property type="entry name" value="ATPase domain of HSP90 chaperone/DNA topoisomerase II/histidine kinase"/>
    <property type="match status" value="1"/>
</dbReference>
<dbReference type="EC" id="2.7.13.3" evidence="2"/>
<sequence length="622" mass="68849">MILNIRNSICGKLLSIYIPLISISLLLLFTVLESRNIHKLNSELGTRLEKMVDIQGTALSTPVWNYDLDSIQATLLALSRNPEFHSAQVYDTDGLVLAELTSETASTIEAALTRETAIKHNSFDRLETIGSVKVSFHDALISAEIRERLIFDGLVMVVTILVLSALTFLGANSYIGVPLKLLLESIQTEKQHKNRAAVNWTSNDELGAVVTAYNDLLQKQSAYEAAVKASELRAKRSEAQLTQAIETMSEGFALYDQDDKLVLCNSNYRNISAKRARIITLGSRFEDIIRELVYAGDFVGTEGHEEEFIRETYNSHKSLQERMILHLSNGTWLQYNHRQTPAREIVVLATDITPLKNQEREIRRAKEIADQANTAKSQFLANMSHELRTPLNAILGFSEIMKSELMGPLGSQHYKSYCQDIHSSGTHLLDLINDILDLSKIEAGAFELHDETVDLTQTARAAHKLVVGQSSSDHVPVTLNMTLDLPYVKADLRAVKQILLNLLSNAVKFTPQGGEVVLSAEENSDGSLSIAVKDTGIGIPSHELERILEPFIRADTPMTRAFEGTGLGLPLVKSLMEQHGGTLKLESKINKGTTATITFPANRVLKNEGNPIREGKSALTRV</sequence>
<evidence type="ECO:0000313" key="9">
    <source>
        <dbReference type="EMBL" id="MCZ4279323.1"/>
    </source>
</evidence>
<keyword evidence="7" id="KW-1133">Transmembrane helix</keyword>
<dbReference type="InterPro" id="IPR050736">
    <property type="entry name" value="Sensor_HK_Regulatory"/>
</dbReference>
<keyword evidence="9" id="KW-0067">ATP-binding</keyword>
<feature type="transmembrane region" description="Helical" evidence="7">
    <location>
        <begin position="14"/>
        <end position="32"/>
    </location>
</feature>
<keyword evidence="7" id="KW-0472">Membrane</keyword>
<dbReference type="Pfam" id="PF02518">
    <property type="entry name" value="HATPase_c"/>
    <property type="match status" value="1"/>
</dbReference>
<evidence type="ECO:0000256" key="5">
    <source>
        <dbReference type="ARBA" id="ARBA00022777"/>
    </source>
</evidence>
<keyword evidence="10" id="KW-1185">Reference proteome</keyword>
<evidence type="ECO:0000256" key="7">
    <source>
        <dbReference type="SAM" id="Phobius"/>
    </source>
</evidence>
<dbReference type="Pfam" id="PF00512">
    <property type="entry name" value="HisKA"/>
    <property type="match status" value="1"/>
</dbReference>
<dbReference type="Gene3D" id="3.30.450.20">
    <property type="entry name" value="PAS domain"/>
    <property type="match status" value="1"/>
</dbReference>
<accession>A0ABT4LE02</accession>
<name>A0ABT4LE02_9PROT</name>
<keyword evidence="4" id="KW-0808">Transferase</keyword>
<dbReference type="EMBL" id="JAPWGY010000001">
    <property type="protein sequence ID" value="MCZ4279323.1"/>
    <property type="molecule type" value="Genomic_DNA"/>
</dbReference>
<evidence type="ECO:0000259" key="8">
    <source>
        <dbReference type="PROSITE" id="PS50109"/>
    </source>
</evidence>
<dbReference type="CDD" id="cd00082">
    <property type="entry name" value="HisKA"/>
    <property type="match status" value="1"/>
</dbReference>
<dbReference type="SMART" id="SM00388">
    <property type="entry name" value="HisKA"/>
    <property type="match status" value="1"/>
</dbReference>
<dbReference type="InterPro" id="IPR036890">
    <property type="entry name" value="HATPase_C_sf"/>
</dbReference>
<dbReference type="Pfam" id="PF12860">
    <property type="entry name" value="PAS_7"/>
    <property type="match status" value="1"/>
</dbReference>
<dbReference type="SMART" id="SM00387">
    <property type="entry name" value="HATPase_c"/>
    <property type="match status" value="1"/>
</dbReference>
<keyword evidence="5" id="KW-0418">Kinase</keyword>
<keyword evidence="7" id="KW-0812">Transmembrane</keyword>
<evidence type="ECO:0000256" key="6">
    <source>
        <dbReference type="ARBA" id="ARBA00023012"/>
    </source>
</evidence>
<keyword evidence="6" id="KW-0902">Two-component regulatory system</keyword>
<dbReference type="Gene3D" id="1.10.287.130">
    <property type="match status" value="1"/>
</dbReference>
<dbReference type="InterPro" id="IPR036097">
    <property type="entry name" value="HisK_dim/P_sf"/>
</dbReference>
<dbReference type="PRINTS" id="PR00344">
    <property type="entry name" value="BCTRLSENSOR"/>
</dbReference>
<dbReference type="PROSITE" id="PS50109">
    <property type="entry name" value="HIS_KIN"/>
    <property type="match status" value="1"/>
</dbReference>
<evidence type="ECO:0000313" key="10">
    <source>
        <dbReference type="Proteomes" id="UP001069802"/>
    </source>
</evidence>
<evidence type="ECO:0000256" key="1">
    <source>
        <dbReference type="ARBA" id="ARBA00000085"/>
    </source>
</evidence>
<dbReference type="SUPFAM" id="SSF47384">
    <property type="entry name" value="Homodimeric domain of signal transducing histidine kinase"/>
    <property type="match status" value="1"/>
</dbReference>
<keyword evidence="9" id="KW-0547">Nucleotide-binding</keyword>